<dbReference type="EMBL" id="FNFO01000003">
    <property type="protein sequence ID" value="SDK81543.1"/>
    <property type="molecule type" value="Genomic_DNA"/>
</dbReference>
<proteinExistence type="inferred from homology"/>
<dbReference type="Pfam" id="PF04012">
    <property type="entry name" value="PspA_IM30"/>
    <property type="match status" value="1"/>
</dbReference>
<evidence type="ECO:0000313" key="4">
    <source>
        <dbReference type="Proteomes" id="UP000198510"/>
    </source>
</evidence>
<evidence type="ECO:0000256" key="1">
    <source>
        <dbReference type="ARBA" id="ARBA00043985"/>
    </source>
</evidence>
<comment type="similarity">
    <text evidence="1">Belongs to the PspA/Vipp/IM30 family.</text>
</comment>
<dbReference type="PANTHER" id="PTHR31088:SF6">
    <property type="entry name" value="PHAGE SHOCK PROTEIN A"/>
    <property type="match status" value="1"/>
</dbReference>
<name>A0A1G9EZT0_9BACT</name>
<sequence>MRDLWKRLARIRQAELHVAVDRLEDPVVMTPQGIRELKADLARALRGLASIKGALQRTRREEEQAQQQAASYEEKATQLLQKSADGAVEPALADRLATEALSRQQEHQHRADRLTLEREKLEMSVRKMECQVQQMQEHIQTWQNEYRVLRARSTVSQAIQQAERHRLPLASSDTTEMLERMRDKVDEQEALANAYGQLADADQCLDREIDKTLKQDEASAALQALKSKLGLKRANGDAKD</sequence>
<evidence type="ECO:0000256" key="2">
    <source>
        <dbReference type="SAM" id="Coils"/>
    </source>
</evidence>
<evidence type="ECO:0000313" key="3">
    <source>
        <dbReference type="EMBL" id="SDK81543.1"/>
    </source>
</evidence>
<reference evidence="3 4" key="1">
    <citation type="submission" date="2016-10" db="EMBL/GenBank/DDBJ databases">
        <authorList>
            <person name="de Groot N.N."/>
        </authorList>
    </citation>
    <scope>NUCLEOTIDE SEQUENCE [LARGE SCALE GENOMIC DNA]</scope>
    <source>
        <strain evidence="3 4">DSM 25186</strain>
    </source>
</reference>
<protein>
    <submittedName>
        <fullName evidence="3">Phage shock protein A</fullName>
    </submittedName>
</protein>
<dbReference type="AlphaFoldDB" id="A0A1G9EZT0"/>
<dbReference type="OrthoDB" id="9779630at2"/>
<organism evidence="3 4">
    <name type="scientific">Catalinimonas alkaloidigena</name>
    <dbReference type="NCBI Taxonomy" id="1075417"/>
    <lineage>
        <taxon>Bacteria</taxon>
        <taxon>Pseudomonadati</taxon>
        <taxon>Bacteroidota</taxon>
        <taxon>Cytophagia</taxon>
        <taxon>Cytophagales</taxon>
        <taxon>Catalimonadaceae</taxon>
        <taxon>Catalinimonas</taxon>
    </lineage>
</organism>
<feature type="coiled-coil region" evidence="2">
    <location>
        <begin position="48"/>
        <end position="152"/>
    </location>
</feature>
<dbReference type="PANTHER" id="PTHR31088">
    <property type="entry name" value="MEMBRANE-ASSOCIATED PROTEIN VIPP1, CHLOROPLASTIC"/>
    <property type="match status" value="1"/>
</dbReference>
<keyword evidence="4" id="KW-1185">Reference proteome</keyword>
<dbReference type="InterPro" id="IPR007157">
    <property type="entry name" value="PspA_VIPP1"/>
</dbReference>
<dbReference type="RefSeq" id="WP_089681622.1">
    <property type="nucleotide sequence ID" value="NZ_FNFO01000003.1"/>
</dbReference>
<keyword evidence="2" id="KW-0175">Coiled coil</keyword>
<gene>
    <name evidence="3" type="ORF">SAMN05421823_103629</name>
</gene>
<accession>A0A1G9EZT0</accession>
<dbReference type="STRING" id="1075417.SAMN05421823_103629"/>
<dbReference type="Proteomes" id="UP000198510">
    <property type="component" value="Unassembled WGS sequence"/>
</dbReference>